<evidence type="ECO:0000313" key="4">
    <source>
        <dbReference type="Proteomes" id="UP000799779"/>
    </source>
</evidence>
<dbReference type="Proteomes" id="UP000799779">
    <property type="component" value="Unassembled WGS sequence"/>
</dbReference>
<feature type="transmembrane region" description="Helical" evidence="2">
    <location>
        <begin position="105"/>
        <end position="127"/>
    </location>
</feature>
<evidence type="ECO:0000313" key="3">
    <source>
        <dbReference type="EMBL" id="KAF1998801.1"/>
    </source>
</evidence>
<dbReference type="EMBL" id="ML977601">
    <property type="protein sequence ID" value="KAF1998801.1"/>
    <property type="molecule type" value="Genomic_DNA"/>
</dbReference>
<proteinExistence type="predicted"/>
<feature type="transmembrane region" description="Helical" evidence="2">
    <location>
        <begin position="133"/>
        <end position="157"/>
    </location>
</feature>
<feature type="transmembrane region" description="Helical" evidence="2">
    <location>
        <begin position="289"/>
        <end position="309"/>
    </location>
</feature>
<feature type="transmembrane region" description="Helical" evidence="2">
    <location>
        <begin position="355"/>
        <end position="379"/>
    </location>
</feature>
<keyword evidence="2" id="KW-0812">Transmembrane</keyword>
<dbReference type="PANTHER" id="PTHR37577:SF1">
    <property type="entry name" value="INTEGRAL MEMBRANE PROTEIN"/>
    <property type="match status" value="1"/>
</dbReference>
<feature type="transmembrane region" description="Helical" evidence="2">
    <location>
        <begin position="577"/>
        <end position="599"/>
    </location>
</feature>
<dbReference type="InterPro" id="IPR053018">
    <property type="entry name" value="Elsinochrome_Biosynth-Asso"/>
</dbReference>
<feature type="transmembrane region" description="Helical" evidence="2">
    <location>
        <begin position="315"/>
        <end position="334"/>
    </location>
</feature>
<dbReference type="OrthoDB" id="5427664at2759"/>
<organism evidence="3 4">
    <name type="scientific">Amniculicola lignicola CBS 123094</name>
    <dbReference type="NCBI Taxonomy" id="1392246"/>
    <lineage>
        <taxon>Eukaryota</taxon>
        <taxon>Fungi</taxon>
        <taxon>Dikarya</taxon>
        <taxon>Ascomycota</taxon>
        <taxon>Pezizomycotina</taxon>
        <taxon>Dothideomycetes</taxon>
        <taxon>Pleosporomycetidae</taxon>
        <taxon>Pleosporales</taxon>
        <taxon>Amniculicolaceae</taxon>
        <taxon>Amniculicola</taxon>
    </lineage>
</organism>
<dbReference type="AlphaFoldDB" id="A0A6A5WF71"/>
<protein>
    <submittedName>
        <fullName evidence="3">Uncharacterized protein</fullName>
    </submittedName>
</protein>
<evidence type="ECO:0000256" key="1">
    <source>
        <dbReference type="SAM" id="MobiDB-lite"/>
    </source>
</evidence>
<feature type="region of interest" description="Disordered" evidence="1">
    <location>
        <begin position="422"/>
        <end position="450"/>
    </location>
</feature>
<dbReference type="PANTHER" id="PTHR37577">
    <property type="entry name" value="INTEGRAL MEMBRANE PROTEIN"/>
    <property type="match status" value="1"/>
</dbReference>
<name>A0A6A5WF71_9PLEO</name>
<sequence>MDLHCHKSECEWIHSFNISGISNAPPLLPNPELSGIGVILGFSITAYLTLALLIFHYITVYNPDRSNRRGKRYINAVDRDVLALVRRYIAWTPSRRFEYAMEKSILILSDAQLVTGLAILISGYSQLKCGISAYHWAIMVYVAWFSSFTFLSAMTFLEGYFQTNNTLRIIRIFFMFVLASLMIVALLPTGSHNWLDLADEGGGFYPALPTACYFKQLRLGTFSHGGPKIWSMVVSILVVGVSYIHSGIRLFDPTAEFSRRYFRAWPGKHIKRFLHHLERKSRPHGTRATLWNVSFLAVYVVFVIARASYDICESMLTEILWLSFAIAWGTIKLYDTRNSAALDPSVGEKVLEENFWSFGQTLPLVLILLPLLSMAQAYLDNDAKAAEAAHRAAQAGKDEKEKHQTSSMPAVLNEVRIDAISPSPSSLESDTPPPLPTRSPLRLSPISKPPTKVSPHLPSYYQSFSGEPWYHDQILLVYLQLLLVVAFALYLLNALSNFLGLSFFIRNRLFLTWILAMIPAGSVVHLLFWYVAACVVNRIGAEQWLKEKRQCGGGGQEGDGDGGTRKGAWRTLRWGTVVYWFLRMFLVVACVMFTFWLSFDIAGPNALVFYF</sequence>
<keyword evidence="4" id="KW-1185">Reference proteome</keyword>
<gene>
    <name evidence="3" type="ORF">P154DRAFT_438573</name>
</gene>
<feature type="transmembrane region" description="Helical" evidence="2">
    <location>
        <begin position="475"/>
        <end position="498"/>
    </location>
</feature>
<reference evidence="3" key="1">
    <citation type="journal article" date="2020" name="Stud. Mycol.">
        <title>101 Dothideomycetes genomes: a test case for predicting lifestyles and emergence of pathogens.</title>
        <authorList>
            <person name="Haridas S."/>
            <person name="Albert R."/>
            <person name="Binder M."/>
            <person name="Bloem J."/>
            <person name="Labutti K."/>
            <person name="Salamov A."/>
            <person name="Andreopoulos B."/>
            <person name="Baker S."/>
            <person name="Barry K."/>
            <person name="Bills G."/>
            <person name="Bluhm B."/>
            <person name="Cannon C."/>
            <person name="Castanera R."/>
            <person name="Culley D."/>
            <person name="Daum C."/>
            <person name="Ezra D."/>
            <person name="Gonzalez J."/>
            <person name="Henrissat B."/>
            <person name="Kuo A."/>
            <person name="Liang C."/>
            <person name="Lipzen A."/>
            <person name="Lutzoni F."/>
            <person name="Magnuson J."/>
            <person name="Mondo S."/>
            <person name="Nolan M."/>
            <person name="Ohm R."/>
            <person name="Pangilinan J."/>
            <person name="Park H.-J."/>
            <person name="Ramirez L."/>
            <person name="Alfaro M."/>
            <person name="Sun H."/>
            <person name="Tritt A."/>
            <person name="Yoshinaga Y."/>
            <person name="Zwiers L.-H."/>
            <person name="Turgeon B."/>
            <person name="Goodwin S."/>
            <person name="Spatafora J."/>
            <person name="Crous P."/>
            <person name="Grigoriev I."/>
        </authorList>
    </citation>
    <scope>NUCLEOTIDE SEQUENCE</scope>
    <source>
        <strain evidence="3">CBS 123094</strain>
    </source>
</reference>
<accession>A0A6A5WF71</accession>
<feature type="transmembrane region" description="Helical" evidence="2">
    <location>
        <begin position="36"/>
        <end position="61"/>
    </location>
</feature>
<feature type="transmembrane region" description="Helical" evidence="2">
    <location>
        <begin position="229"/>
        <end position="251"/>
    </location>
</feature>
<evidence type="ECO:0000256" key="2">
    <source>
        <dbReference type="SAM" id="Phobius"/>
    </source>
</evidence>
<feature type="transmembrane region" description="Helical" evidence="2">
    <location>
        <begin position="510"/>
        <end position="532"/>
    </location>
</feature>
<keyword evidence="2" id="KW-1133">Transmembrane helix</keyword>
<keyword evidence="2" id="KW-0472">Membrane</keyword>
<feature type="transmembrane region" description="Helical" evidence="2">
    <location>
        <begin position="169"/>
        <end position="187"/>
    </location>
</feature>